<sequence length="71" mass="7374">MTPKGREPEPEPQRMPEHLPVRIVPDLIVLAGGRGSRLGGAAKPSVAVAGRTLLSRALDARALAGRTVVVG</sequence>
<protein>
    <submittedName>
        <fullName evidence="2">Molybdenum cofactor guanylyltransferase</fullName>
    </submittedName>
</protein>
<feature type="non-terminal residue" evidence="2">
    <location>
        <position position="71"/>
    </location>
</feature>
<dbReference type="Pfam" id="PF12804">
    <property type="entry name" value="NTP_transf_3"/>
    <property type="match status" value="1"/>
</dbReference>
<accession>A0A4R8UD38</accession>
<dbReference type="Gene3D" id="3.90.550.10">
    <property type="entry name" value="Spore Coat Polysaccharide Biosynthesis Protein SpsA, Chain A"/>
    <property type="match status" value="1"/>
</dbReference>
<comment type="caution">
    <text evidence="2">The sequence shown here is derived from an EMBL/GenBank/DDBJ whole genome shotgun (WGS) entry which is preliminary data.</text>
</comment>
<evidence type="ECO:0000259" key="1">
    <source>
        <dbReference type="Pfam" id="PF12804"/>
    </source>
</evidence>
<proteinExistence type="predicted"/>
<feature type="domain" description="MobA-like NTP transferase" evidence="1">
    <location>
        <begin position="28"/>
        <end position="70"/>
    </location>
</feature>
<gene>
    <name evidence="2" type="ORF">E3O23_10395</name>
</gene>
<keyword evidence="2" id="KW-0548">Nucleotidyltransferase</keyword>
<keyword evidence="2" id="KW-0808">Transferase</keyword>
<organism evidence="2 3">
    <name type="scientific">Cryobacterium tagatosivorans</name>
    <dbReference type="NCBI Taxonomy" id="1259199"/>
    <lineage>
        <taxon>Bacteria</taxon>
        <taxon>Bacillati</taxon>
        <taxon>Actinomycetota</taxon>
        <taxon>Actinomycetes</taxon>
        <taxon>Micrococcales</taxon>
        <taxon>Microbacteriaceae</taxon>
        <taxon>Cryobacterium</taxon>
    </lineage>
</organism>
<dbReference type="InterPro" id="IPR029044">
    <property type="entry name" value="Nucleotide-diphossugar_trans"/>
</dbReference>
<keyword evidence="3" id="KW-1185">Reference proteome</keyword>
<dbReference type="AlphaFoldDB" id="A0A4R8UD38"/>
<dbReference type="InterPro" id="IPR025877">
    <property type="entry name" value="MobA-like_NTP_Trfase"/>
</dbReference>
<dbReference type="EMBL" id="SOEZ01000053">
    <property type="protein sequence ID" value="TFB50065.1"/>
    <property type="molecule type" value="Genomic_DNA"/>
</dbReference>
<name>A0A4R8UD38_9MICO</name>
<dbReference type="GO" id="GO:0016779">
    <property type="term" value="F:nucleotidyltransferase activity"/>
    <property type="evidence" value="ECO:0007669"/>
    <property type="project" value="UniProtKB-KW"/>
</dbReference>
<evidence type="ECO:0000313" key="2">
    <source>
        <dbReference type="EMBL" id="TFB50065.1"/>
    </source>
</evidence>
<dbReference type="RefSeq" id="WP_166790487.1">
    <property type="nucleotide sequence ID" value="NZ_SOEZ01000053.1"/>
</dbReference>
<evidence type="ECO:0000313" key="3">
    <source>
        <dbReference type="Proteomes" id="UP000297866"/>
    </source>
</evidence>
<dbReference type="Proteomes" id="UP000297866">
    <property type="component" value="Unassembled WGS sequence"/>
</dbReference>
<reference evidence="2 3" key="1">
    <citation type="submission" date="2019-03" db="EMBL/GenBank/DDBJ databases">
        <title>Genomics of glacier-inhabiting Cryobacterium strains.</title>
        <authorList>
            <person name="Liu Q."/>
            <person name="Xin Y.-H."/>
        </authorList>
    </citation>
    <scope>NUCLEOTIDE SEQUENCE [LARGE SCALE GENOMIC DNA]</scope>
    <source>
        <strain evidence="2 3">Sr47</strain>
    </source>
</reference>
<dbReference type="SUPFAM" id="SSF53448">
    <property type="entry name" value="Nucleotide-diphospho-sugar transferases"/>
    <property type="match status" value="1"/>
</dbReference>